<dbReference type="AlphaFoldDB" id="A0A267MNF9"/>
<gene>
    <name evidence="1" type="ORF">CCE28_01630</name>
</gene>
<dbReference type="RefSeq" id="WP_095130297.1">
    <property type="nucleotide sequence ID" value="NZ_NIBG01000001.1"/>
</dbReference>
<evidence type="ECO:0000313" key="2">
    <source>
        <dbReference type="Proteomes" id="UP000216024"/>
    </source>
</evidence>
<keyword evidence="2" id="KW-1185">Reference proteome</keyword>
<sequence>MRVVARAIEMIVWFESDGTPHPIRFRLKREDDEWCTINVEKIVTVEKEKLAGNHMYVFRCQSEISGLKRTYELKYEIATCKWILFKV</sequence>
<reference evidence="1 2" key="1">
    <citation type="submission" date="2017-06" db="EMBL/GenBank/DDBJ databases">
        <title>Draft genome sequence of anaerobic fermentative bacterium Anaeromicrobium sediminis DY2726D isolated from West Pacific Ocean sediments.</title>
        <authorList>
            <person name="Zeng X."/>
        </authorList>
    </citation>
    <scope>NUCLEOTIDE SEQUENCE [LARGE SCALE GENOMIC DNA]</scope>
    <source>
        <strain evidence="1 2">DY2726D</strain>
    </source>
</reference>
<comment type="caution">
    <text evidence="1">The sequence shown here is derived from an EMBL/GenBank/DDBJ whole genome shotgun (WGS) entry which is preliminary data.</text>
</comment>
<evidence type="ECO:0000313" key="1">
    <source>
        <dbReference type="EMBL" id="PAB61151.1"/>
    </source>
</evidence>
<protein>
    <submittedName>
        <fullName evidence="1">Uncharacterized protein</fullName>
    </submittedName>
</protein>
<name>A0A267MNF9_9FIRM</name>
<dbReference type="Proteomes" id="UP000216024">
    <property type="component" value="Unassembled WGS sequence"/>
</dbReference>
<organism evidence="1 2">
    <name type="scientific">Anaeromicrobium sediminis</name>
    <dbReference type="NCBI Taxonomy" id="1478221"/>
    <lineage>
        <taxon>Bacteria</taxon>
        <taxon>Bacillati</taxon>
        <taxon>Bacillota</taxon>
        <taxon>Clostridia</taxon>
        <taxon>Peptostreptococcales</taxon>
        <taxon>Thermotaleaceae</taxon>
        <taxon>Anaeromicrobium</taxon>
    </lineage>
</organism>
<dbReference type="EMBL" id="NIBG01000001">
    <property type="protein sequence ID" value="PAB61151.1"/>
    <property type="molecule type" value="Genomic_DNA"/>
</dbReference>
<accession>A0A267MNF9</accession>
<dbReference type="OrthoDB" id="1707431at2"/>
<proteinExistence type="predicted"/>